<dbReference type="Gene3D" id="3.40.50.2000">
    <property type="entry name" value="Glycogen Phosphorylase B"/>
    <property type="match status" value="1"/>
</dbReference>
<comment type="similarity">
    <text evidence="1">Belongs to the UDP-glycosyltransferase family.</text>
</comment>
<dbReference type="InterPro" id="IPR050271">
    <property type="entry name" value="UDP-glycosyltransferase"/>
</dbReference>
<dbReference type="EMBL" id="BLKM01012940">
    <property type="protein sequence ID" value="GFG37915.1"/>
    <property type="molecule type" value="Genomic_DNA"/>
</dbReference>
<dbReference type="FunFam" id="3.40.50.2000:FF:000144">
    <property type="entry name" value="UDP-glucuronosyltransferase"/>
    <property type="match status" value="1"/>
</dbReference>
<evidence type="ECO:0000313" key="7">
    <source>
        <dbReference type="Proteomes" id="UP000502823"/>
    </source>
</evidence>
<evidence type="ECO:0000256" key="2">
    <source>
        <dbReference type="ARBA" id="ARBA00022676"/>
    </source>
</evidence>
<dbReference type="InParanoid" id="A0A6L2Q537"/>
<evidence type="ECO:0000313" key="6">
    <source>
        <dbReference type="EMBL" id="GFG37915.1"/>
    </source>
</evidence>
<evidence type="ECO:0000313" key="5">
    <source>
        <dbReference type="EMBL" id="GFG36120.1"/>
    </source>
</evidence>
<keyword evidence="2" id="KW-0328">Glycosyltransferase</keyword>
<dbReference type="Proteomes" id="UP000502823">
    <property type="component" value="Unassembled WGS sequence"/>
</dbReference>
<evidence type="ECO:0000256" key="1">
    <source>
        <dbReference type="ARBA" id="ARBA00009995"/>
    </source>
</evidence>
<evidence type="ECO:0000256" key="4">
    <source>
        <dbReference type="SAM" id="SignalP"/>
    </source>
</evidence>
<dbReference type="PANTHER" id="PTHR48043">
    <property type="entry name" value="EG:EG0003.4 PROTEIN-RELATED"/>
    <property type="match status" value="1"/>
</dbReference>
<name>A0A6L2Q537_COPFO</name>
<keyword evidence="4" id="KW-0732">Signal</keyword>
<proteinExistence type="inferred from homology"/>
<keyword evidence="7" id="KW-1185">Reference proteome</keyword>
<sequence length="282" mass="32075">VRSKWLVMLLLITAVHVSRTAKILGLFPMHAKSHMAVNLAIVKELAARGHEVTVVSPFPEKSEIPNYKEIVFDANIFEKFFEITGSYPPDPFSMRDLNSMQLMFMLWGMGSMLCEIHLQDAGVQELIHSKDENFDLIIIEAFFNDCFLGFAHKFKAPVVQVCSFGGTNWMGDLVGNPNPYSYVPDGFTHFSDRMTFSERLTNTIVGEFMRMGRKYFYIPKQDAIARKYFNYTNDLPSISELETSTALVLVNNHFSLNYAKPLMPNLVQVGGMHIKPPQELSE</sequence>
<dbReference type="OrthoDB" id="5835829at2759"/>
<reference evidence="7" key="2">
    <citation type="submission" date="2020-01" db="EMBL/GenBank/DDBJ databases">
        <title>Draft genome sequence of the Termite Coptotermes fromosanus.</title>
        <authorList>
            <person name="Itakura S."/>
            <person name="Yosikawa Y."/>
            <person name="Umezawa K."/>
        </authorList>
    </citation>
    <scope>NUCLEOTIDE SEQUENCE [LARGE SCALE GENOMIC DNA]</scope>
</reference>
<feature type="non-terminal residue" evidence="6">
    <location>
        <position position="1"/>
    </location>
</feature>
<gene>
    <name evidence="5" type="ORF">Cfor_02250</name>
    <name evidence="6" type="ORF">Cfor_02390</name>
</gene>
<keyword evidence="3" id="KW-0808">Transferase</keyword>
<dbReference type="Pfam" id="PF00201">
    <property type="entry name" value="UDPGT"/>
    <property type="match status" value="1"/>
</dbReference>
<comment type="caution">
    <text evidence="6">The sequence shown here is derived from an EMBL/GenBank/DDBJ whole genome shotgun (WGS) entry which is preliminary data.</text>
</comment>
<dbReference type="InterPro" id="IPR002213">
    <property type="entry name" value="UDP_glucos_trans"/>
</dbReference>
<feature type="signal peptide" evidence="4">
    <location>
        <begin position="1"/>
        <end position="20"/>
    </location>
</feature>
<dbReference type="PANTHER" id="PTHR48043:SF159">
    <property type="entry name" value="EG:EG0003.4 PROTEIN-RELATED"/>
    <property type="match status" value="1"/>
</dbReference>
<accession>A0A6L2Q537</accession>
<dbReference type="GO" id="GO:0008194">
    <property type="term" value="F:UDP-glycosyltransferase activity"/>
    <property type="evidence" value="ECO:0007669"/>
    <property type="project" value="InterPro"/>
</dbReference>
<protein>
    <submittedName>
        <fullName evidence="6">Uncharacterized protein</fullName>
    </submittedName>
</protein>
<dbReference type="EMBL" id="BLKM01006067">
    <property type="protein sequence ID" value="GFG36120.1"/>
    <property type="molecule type" value="Genomic_DNA"/>
</dbReference>
<reference evidence="6" key="1">
    <citation type="journal article" date="2020" name="J. Asia-Pac. Entomol.">
        <title>Draft genome sequence of the termite, Coptotermes formosanus: Genetic insights into the pyruvate dehydrogenase complex of the termite.</title>
        <authorList>
            <person name="Itakura S."/>
            <person name="Yosikawa Y."/>
            <person name="Togami Y."/>
            <person name="Umezawa K."/>
        </authorList>
    </citation>
    <scope>NUCLEOTIDE SEQUENCE</scope>
    <source>
        <tissue evidence="6">Head</tissue>
    </source>
</reference>
<dbReference type="AlphaFoldDB" id="A0A6L2Q537"/>
<organism evidence="6 7">
    <name type="scientific">Coptotermes formosanus</name>
    <name type="common">Formosan subterranean termite</name>
    <dbReference type="NCBI Taxonomy" id="36987"/>
    <lineage>
        <taxon>Eukaryota</taxon>
        <taxon>Metazoa</taxon>
        <taxon>Ecdysozoa</taxon>
        <taxon>Arthropoda</taxon>
        <taxon>Hexapoda</taxon>
        <taxon>Insecta</taxon>
        <taxon>Pterygota</taxon>
        <taxon>Neoptera</taxon>
        <taxon>Polyneoptera</taxon>
        <taxon>Dictyoptera</taxon>
        <taxon>Blattodea</taxon>
        <taxon>Blattoidea</taxon>
        <taxon>Termitoidae</taxon>
        <taxon>Rhinotermitidae</taxon>
        <taxon>Coptotermes</taxon>
    </lineage>
</organism>
<feature type="chain" id="PRO_5036181983" evidence="4">
    <location>
        <begin position="21"/>
        <end position="282"/>
    </location>
</feature>
<dbReference type="SUPFAM" id="SSF53756">
    <property type="entry name" value="UDP-Glycosyltransferase/glycogen phosphorylase"/>
    <property type="match status" value="1"/>
</dbReference>
<evidence type="ECO:0000256" key="3">
    <source>
        <dbReference type="ARBA" id="ARBA00022679"/>
    </source>
</evidence>
<feature type="non-terminal residue" evidence="6">
    <location>
        <position position="282"/>
    </location>
</feature>